<feature type="binding site" evidence="6">
    <location>
        <position position="99"/>
    </location>
    <ligand>
        <name>FMN</name>
        <dbReference type="ChEBI" id="CHEBI:58210"/>
    </ligand>
</feature>
<feature type="binding site" evidence="6">
    <location>
        <position position="224"/>
    </location>
    <ligand>
        <name>FMN</name>
        <dbReference type="ChEBI" id="CHEBI:58210"/>
    </ligand>
</feature>
<feature type="region of interest" description="Disordered" evidence="7">
    <location>
        <begin position="420"/>
        <end position="452"/>
    </location>
</feature>
<protein>
    <submittedName>
        <fullName evidence="9">FMN-dependent oxidoreductase (Nitrilotriacetate monooxygenase family)</fullName>
    </submittedName>
</protein>
<feature type="binding site" evidence="6">
    <location>
        <position position="153"/>
    </location>
    <ligand>
        <name>FMN</name>
        <dbReference type="ChEBI" id="CHEBI:58210"/>
    </ligand>
</feature>
<dbReference type="PANTHER" id="PTHR30011">
    <property type="entry name" value="ALKANESULFONATE MONOOXYGENASE-RELATED"/>
    <property type="match status" value="1"/>
</dbReference>
<dbReference type="PANTHER" id="PTHR30011:SF16">
    <property type="entry name" value="C2H2 FINGER DOMAIN TRANSCRIPTION FACTOR (EUROFUNG)-RELATED"/>
    <property type="match status" value="1"/>
</dbReference>
<dbReference type="CDD" id="cd01095">
    <property type="entry name" value="Nitrilotriacetate_monoxgenase"/>
    <property type="match status" value="1"/>
</dbReference>
<evidence type="ECO:0000256" key="1">
    <source>
        <dbReference type="ARBA" id="ARBA00022630"/>
    </source>
</evidence>
<keyword evidence="1 6" id="KW-0285">Flavoprotein</keyword>
<evidence type="ECO:0000256" key="2">
    <source>
        <dbReference type="ARBA" id="ARBA00022643"/>
    </source>
</evidence>
<evidence type="ECO:0000313" key="9">
    <source>
        <dbReference type="EMBL" id="NYD24855.1"/>
    </source>
</evidence>
<reference evidence="9 10" key="1">
    <citation type="submission" date="2020-07" db="EMBL/GenBank/DDBJ databases">
        <title>Sequencing the genomes of 1000 actinobacteria strains.</title>
        <authorList>
            <person name="Klenk H.-P."/>
        </authorList>
    </citation>
    <scope>NUCLEOTIDE SEQUENCE [LARGE SCALE GENOMIC DNA]</scope>
    <source>
        <strain evidence="9 10">DSM 7487</strain>
    </source>
</reference>
<evidence type="ECO:0000256" key="4">
    <source>
        <dbReference type="ARBA" id="ARBA00023033"/>
    </source>
</evidence>
<dbReference type="GO" id="GO:0016705">
    <property type="term" value="F:oxidoreductase activity, acting on paired donors, with incorporation or reduction of molecular oxygen"/>
    <property type="evidence" value="ECO:0007669"/>
    <property type="project" value="InterPro"/>
</dbReference>
<dbReference type="InterPro" id="IPR051260">
    <property type="entry name" value="Diverse_substr_monoxygenases"/>
</dbReference>
<dbReference type="InterPro" id="IPR036661">
    <property type="entry name" value="Luciferase-like_sf"/>
</dbReference>
<dbReference type="EMBL" id="JACCBB010000001">
    <property type="protein sequence ID" value="NYD24855.1"/>
    <property type="molecule type" value="Genomic_DNA"/>
</dbReference>
<dbReference type="PIRSF" id="PIRSF000337">
    <property type="entry name" value="NTA_MOA"/>
    <property type="match status" value="1"/>
</dbReference>
<comment type="caution">
    <text evidence="9">The sequence shown here is derived from an EMBL/GenBank/DDBJ whole genome shotgun (WGS) entry which is preliminary data.</text>
</comment>
<evidence type="ECO:0000256" key="3">
    <source>
        <dbReference type="ARBA" id="ARBA00023002"/>
    </source>
</evidence>
<keyword evidence="2 6" id="KW-0288">FMN</keyword>
<comment type="similarity">
    <text evidence="5">Belongs to the NtaA/SnaA/DszA monooxygenase family.</text>
</comment>
<dbReference type="NCBIfam" id="TIGR03860">
    <property type="entry name" value="FMN_nitrolo"/>
    <property type="match status" value="1"/>
</dbReference>
<dbReference type="RefSeq" id="WP_179755533.1">
    <property type="nucleotide sequence ID" value="NZ_BAAAGN010000015.1"/>
</dbReference>
<feature type="binding site" evidence="6">
    <location>
        <position position="149"/>
    </location>
    <ligand>
        <name>FMN</name>
        <dbReference type="ChEBI" id="CHEBI:58210"/>
    </ligand>
</feature>
<dbReference type="Gene3D" id="3.20.20.30">
    <property type="entry name" value="Luciferase-like domain"/>
    <property type="match status" value="1"/>
</dbReference>
<dbReference type="AlphaFoldDB" id="A0A7Y9DQB5"/>
<dbReference type="InterPro" id="IPR011251">
    <property type="entry name" value="Luciferase-like_dom"/>
</dbReference>
<dbReference type="GO" id="GO:0004497">
    <property type="term" value="F:monooxygenase activity"/>
    <property type="evidence" value="ECO:0007669"/>
    <property type="project" value="UniProtKB-KW"/>
</dbReference>
<dbReference type="InterPro" id="IPR016215">
    <property type="entry name" value="NTA_MOA"/>
</dbReference>
<evidence type="ECO:0000256" key="7">
    <source>
        <dbReference type="SAM" id="MobiDB-lite"/>
    </source>
</evidence>
<gene>
    <name evidence="9" type="ORF">BJ968_004395</name>
</gene>
<keyword evidence="4 9" id="KW-0503">Monooxygenase</keyword>
<dbReference type="SUPFAM" id="SSF51679">
    <property type="entry name" value="Bacterial luciferase-like"/>
    <property type="match status" value="1"/>
</dbReference>
<evidence type="ECO:0000256" key="5">
    <source>
        <dbReference type="ARBA" id="ARBA00033748"/>
    </source>
</evidence>
<evidence type="ECO:0000313" key="10">
    <source>
        <dbReference type="Proteomes" id="UP000521922"/>
    </source>
</evidence>
<name>A0A7Y9DQB5_9ACTN</name>
<sequence length="452" mass="49234">MSADHLVLGAFLFHPGGAHVTGWRHERSRPAEHLSPKYYAHFARVAEAGTFDLVFLADGLYFWDRYRSGVDHYGSLRPEPFTLLAALSQVTRHIGLAATVSTTYNPPYHLARQIASLDHLSRGRAAWNLVTSRYDEEARNFGGVQHLDHSRRYERAHEYVQVVHGLLDSWDDDALVRDKVSGRFADPAGLHVLDHHGEFFDVRGPLNVARPPQGHPVLFQAGGSESGLQLAAATADAVFARGGSLEATSRATTDLRARAARLGRRPPLVLPSVMPVLGRTRAQARALADQLLADTPDALVLEAVGHSIGQDLGGITADEPFAYAPDLDTSNETRSPDPVRERLRAQGSATAREVYAWQFERTVVVGTGPDVADHLEEHHRAGAADGFVVQFPHLPGGIEDFVDLVTPELRRRGLVPPAYRDGTLRDRLDLPRPASTFAPSPSPAPTAPAVAG</sequence>
<evidence type="ECO:0000256" key="6">
    <source>
        <dbReference type="PIRSR" id="PIRSR000337-1"/>
    </source>
</evidence>
<accession>A0A7Y9DQB5</accession>
<proteinExistence type="inferred from homology"/>
<evidence type="ECO:0000259" key="8">
    <source>
        <dbReference type="Pfam" id="PF00296"/>
    </source>
</evidence>
<dbReference type="Pfam" id="PF00296">
    <property type="entry name" value="Bac_luciferase"/>
    <property type="match status" value="1"/>
</dbReference>
<feature type="domain" description="Luciferase-like" evidence="8">
    <location>
        <begin position="24"/>
        <end position="383"/>
    </location>
</feature>
<dbReference type="Proteomes" id="UP000521922">
    <property type="component" value="Unassembled WGS sequence"/>
</dbReference>
<feature type="binding site" evidence="6">
    <location>
        <position position="58"/>
    </location>
    <ligand>
        <name>FMN</name>
        <dbReference type="ChEBI" id="CHEBI:58210"/>
    </ligand>
</feature>
<organism evidence="9 10">
    <name type="scientific">Kineococcus aurantiacus</name>
    <dbReference type="NCBI Taxonomy" id="37633"/>
    <lineage>
        <taxon>Bacteria</taxon>
        <taxon>Bacillati</taxon>
        <taxon>Actinomycetota</taxon>
        <taxon>Actinomycetes</taxon>
        <taxon>Kineosporiales</taxon>
        <taxon>Kineosporiaceae</taxon>
        <taxon>Kineococcus</taxon>
    </lineage>
</organism>
<keyword evidence="10" id="KW-1185">Reference proteome</keyword>
<keyword evidence="3" id="KW-0560">Oxidoreductase</keyword>